<protein>
    <submittedName>
        <fullName evidence="1">Uncharacterized protein</fullName>
    </submittedName>
</protein>
<comment type="caution">
    <text evidence="1">The sequence shown here is derived from an EMBL/GenBank/DDBJ whole genome shotgun (WGS) entry which is preliminary data.</text>
</comment>
<name>A0A511UN03_9GAMM</name>
<dbReference type="Proteomes" id="UP000321303">
    <property type="component" value="Unassembled WGS sequence"/>
</dbReference>
<reference evidence="1 2" key="1">
    <citation type="submission" date="2019-07" db="EMBL/GenBank/DDBJ databases">
        <title>Whole genome shotgun sequence of Halomonas variabilis NBRC 102410.</title>
        <authorList>
            <person name="Hosoyama A."/>
            <person name="Uohara A."/>
            <person name="Ohji S."/>
            <person name="Ichikawa N."/>
        </authorList>
    </citation>
    <scope>NUCLEOTIDE SEQUENCE [LARGE SCALE GENOMIC DNA]</scope>
    <source>
        <strain evidence="1 2">NBRC 102410</strain>
    </source>
</reference>
<gene>
    <name evidence="1" type="ORF">HVA01_01880</name>
</gene>
<proteinExistence type="predicted"/>
<keyword evidence="2" id="KW-1185">Reference proteome</keyword>
<evidence type="ECO:0000313" key="2">
    <source>
        <dbReference type="Proteomes" id="UP000321303"/>
    </source>
</evidence>
<evidence type="ECO:0000313" key="1">
    <source>
        <dbReference type="EMBL" id="GEN26542.1"/>
    </source>
</evidence>
<accession>A0A511UN03</accession>
<dbReference type="EMBL" id="BJXV01000001">
    <property type="protein sequence ID" value="GEN26542.1"/>
    <property type="molecule type" value="Genomic_DNA"/>
</dbReference>
<organism evidence="1 2">
    <name type="scientific">Halovibrio variabilis</name>
    <dbReference type="NCBI Taxonomy" id="31910"/>
    <lineage>
        <taxon>Bacteria</taxon>
        <taxon>Pseudomonadati</taxon>
        <taxon>Pseudomonadota</taxon>
        <taxon>Gammaproteobacteria</taxon>
        <taxon>Oceanospirillales</taxon>
        <taxon>Halomonadaceae</taxon>
        <taxon>Halovibrio</taxon>
    </lineage>
</organism>
<sequence length="52" mass="6111">MSLNLFDFRVVWLHGVLNEVKPSCRISPFIRFDQAKKIHRNSIDIDAVNQEL</sequence>
<dbReference type="AlphaFoldDB" id="A0A511UN03"/>